<name>A0A117RYN7_9ACTN</name>
<proteinExistence type="predicted"/>
<dbReference type="OrthoDB" id="4303687at2"/>
<dbReference type="STRING" id="909626.AQJ91_35255"/>
<dbReference type="AlphaFoldDB" id="A0A117RYN7"/>
<gene>
    <name evidence="1" type="ORF">AQJ91_35255</name>
</gene>
<keyword evidence="2" id="KW-1185">Reference proteome</keyword>
<comment type="caution">
    <text evidence="1">The sequence shown here is derived from an EMBL/GenBank/DDBJ whole genome shotgun (WGS) entry which is preliminary data.</text>
</comment>
<sequence>MSWPSVILLAPADQRSSLEALIRSFGLVPDPRLGDEILHWQGYSYRFDLSGDILEDFEPEDLVEIAARIGEPYGVYVSCQSMDAARAFLTQALPGFGGLVDTNHYDVIPAGEFLALLARHPQWDWRRVPSEELP</sequence>
<reference evidence="1 2" key="1">
    <citation type="submission" date="2015-10" db="EMBL/GenBank/DDBJ databases">
        <title>Draft genome sequence of Streptomyces sp. RV15, isolated from a marine sponge.</title>
        <authorList>
            <person name="Ruckert C."/>
            <person name="Abdelmohsen U.R."/>
            <person name="Winkler A."/>
            <person name="Hentschel U."/>
            <person name="Kalinowski J."/>
            <person name="Kampfer P."/>
            <person name="Glaeser S."/>
        </authorList>
    </citation>
    <scope>NUCLEOTIDE SEQUENCE [LARGE SCALE GENOMIC DNA]</scope>
    <source>
        <strain evidence="1 2">RV15</strain>
    </source>
</reference>
<accession>A0A117RYN7</accession>
<protein>
    <submittedName>
        <fullName evidence="1">Uncharacterized protein</fullName>
    </submittedName>
</protein>
<evidence type="ECO:0000313" key="2">
    <source>
        <dbReference type="Proteomes" id="UP000053260"/>
    </source>
</evidence>
<dbReference type="Proteomes" id="UP000053260">
    <property type="component" value="Unassembled WGS sequence"/>
</dbReference>
<organism evidence="1 2">
    <name type="scientific">Streptomyces dysideae</name>
    <dbReference type="NCBI Taxonomy" id="909626"/>
    <lineage>
        <taxon>Bacteria</taxon>
        <taxon>Bacillati</taxon>
        <taxon>Actinomycetota</taxon>
        <taxon>Actinomycetes</taxon>
        <taxon>Kitasatosporales</taxon>
        <taxon>Streptomycetaceae</taxon>
        <taxon>Streptomyces</taxon>
    </lineage>
</organism>
<dbReference type="EMBL" id="LMXB01000086">
    <property type="protein sequence ID" value="KUO16547.1"/>
    <property type="molecule type" value="Genomic_DNA"/>
</dbReference>
<evidence type="ECO:0000313" key="1">
    <source>
        <dbReference type="EMBL" id="KUO16547.1"/>
    </source>
</evidence>
<dbReference type="RefSeq" id="WP_067029767.1">
    <property type="nucleotide sequence ID" value="NZ_KQ949104.1"/>
</dbReference>